<dbReference type="Gene3D" id="2.70.70.10">
    <property type="entry name" value="Glucose Permease (Domain IIA)"/>
    <property type="match status" value="1"/>
</dbReference>
<keyword evidence="8" id="KW-0472">Membrane</keyword>
<keyword evidence="11" id="KW-1185">Reference proteome</keyword>
<dbReference type="PANTHER" id="PTHR21666">
    <property type="entry name" value="PEPTIDASE-RELATED"/>
    <property type="match status" value="1"/>
</dbReference>
<keyword evidence="5" id="KW-0862">Zinc</keyword>
<reference evidence="10" key="2">
    <citation type="journal article" date="2020" name="Microorganisms">
        <title>Osmotic Adaptation and Compatible Solute Biosynthesis of Phototrophic Bacteria as Revealed from Genome Analyses.</title>
        <authorList>
            <person name="Imhoff J.F."/>
            <person name="Rahn T."/>
            <person name="Kunzel S."/>
            <person name="Keller A."/>
            <person name="Neulinger S.C."/>
        </authorList>
    </citation>
    <scope>NUCLEOTIDE SEQUENCE</scope>
    <source>
        <strain evidence="10">DSM 9154</strain>
    </source>
</reference>
<dbReference type="CDD" id="cd12797">
    <property type="entry name" value="M23_peptidase"/>
    <property type="match status" value="1"/>
</dbReference>
<evidence type="ECO:0000256" key="6">
    <source>
        <dbReference type="ARBA" id="ARBA00023049"/>
    </source>
</evidence>
<dbReference type="GO" id="GO:0004222">
    <property type="term" value="F:metalloendopeptidase activity"/>
    <property type="evidence" value="ECO:0007669"/>
    <property type="project" value="TreeGrafter"/>
</dbReference>
<evidence type="ECO:0000313" key="10">
    <source>
        <dbReference type="EMBL" id="MBK1696677.1"/>
    </source>
</evidence>
<dbReference type="InterPro" id="IPR016047">
    <property type="entry name" value="M23ase_b-sheet_dom"/>
</dbReference>
<sequence>MIPRPRRVSARAYTSVAAVLIALPITGWMVFGTGSDADSANPAPPVELGADKTAPKLIHAHATTDTKRQMTTDAVQHPAPAQKPDIDTAPKVAKKPDTAQTPAAKAPEAETPADDSAATPSQPRITRTKVTVSPGDTLLKLLKQTGLSGREAFLAVKELQTVYSPRKLKPGQEIRLALLSGGTPDVAEMRLQRLMLRANADTNVAVERTDAGGFAAAKQARTLTRQVSGVATQVDSSLFAAGQQTGVPVRVMLDLIRQYSYAVDFQRDLRQGDQLEIVYERFLDASGGIAKTGPLLYASLEVQGEELAIYRYTPENGQTGYFLPNGESVRRLLMRTPINGARLSSGYGMRKHPIKGYTRMHEGVDFAAPPGTPIYASGKGRIERIGVNGGYGNYIEIDHGHGFETAYAHMRGFAKGLHRGARVSQGEVIGYVGNTGNSTGPHLHYEVLKHGSPVNPRGLNLPTGRTLTGGEFARFKQAMAEIDRLRQRMPDTGTRVAQLDCAEAGGCP</sequence>
<evidence type="ECO:0000256" key="5">
    <source>
        <dbReference type="ARBA" id="ARBA00022833"/>
    </source>
</evidence>
<evidence type="ECO:0000256" key="4">
    <source>
        <dbReference type="ARBA" id="ARBA00022801"/>
    </source>
</evidence>
<reference evidence="10" key="1">
    <citation type="submission" date="2017-08" db="EMBL/GenBank/DDBJ databases">
        <authorList>
            <person name="Imhoff J.F."/>
            <person name="Rahn T."/>
            <person name="Kuenzel S."/>
            <person name="Neulinger S.C."/>
        </authorList>
    </citation>
    <scope>NUCLEOTIDE SEQUENCE</scope>
    <source>
        <strain evidence="10">DSM 9154</strain>
    </source>
</reference>
<evidence type="ECO:0000256" key="3">
    <source>
        <dbReference type="ARBA" id="ARBA00022723"/>
    </source>
</evidence>
<feature type="domain" description="LysM" evidence="9">
    <location>
        <begin position="128"/>
        <end position="176"/>
    </location>
</feature>
<name>A0A934QHB3_9PROT</name>
<dbReference type="Pfam" id="PF01551">
    <property type="entry name" value="Peptidase_M23"/>
    <property type="match status" value="1"/>
</dbReference>
<dbReference type="InterPro" id="IPR018392">
    <property type="entry name" value="LysM"/>
</dbReference>
<proteinExistence type="predicted"/>
<keyword evidence="8" id="KW-1133">Transmembrane helix</keyword>
<keyword evidence="2" id="KW-0645">Protease</keyword>
<comment type="caution">
    <text evidence="10">The sequence shown here is derived from an EMBL/GenBank/DDBJ whole genome shotgun (WGS) entry which is preliminary data.</text>
</comment>
<dbReference type="GO" id="GO:0046872">
    <property type="term" value="F:metal ion binding"/>
    <property type="evidence" value="ECO:0007669"/>
    <property type="project" value="UniProtKB-KW"/>
</dbReference>
<organism evidence="10 11">
    <name type="scientific">Rhodovibrio salinarum</name>
    <dbReference type="NCBI Taxonomy" id="1087"/>
    <lineage>
        <taxon>Bacteria</taxon>
        <taxon>Pseudomonadati</taxon>
        <taxon>Pseudomonadota</taxon>
        <taxon>Alphaproteobacteria</taxon>
        <taxon>Rhodospirillales</taxon>
        <taxon>Rhodovibrionaceae</taxon>
        <taxon>Rhodovibrio</taxon>
    </lineage>
</organism>
<dbReference type="Gene3D" id="3.10.450.350">
    <property type="match status" value="2"/>
</dbReference>
<keyword evidence="4" id="KW-0378">Hydrolase</keyword>
<dbReference type="InterPro" id="IPR050570">
    <property type="entry name" value="Cell_wall_metabolism_enzyme"/>
</dbReference>
<comment type="cofactor">
    <cofactor evidence="1">
        <name>Zn(2+)</name>
        <dbReference type="ChEBI" id="CHEBI:29105"/>
    </cofactor>
</comment>
<dbReference type="AlphaFoldDB" id="A0A934QHB3"/>
<dbReference type="GO" id="GO:0006508">
    <property type="term" value="P:proteolysis"/>
    <property type="evidence" value="ECO:0007669"/>
    <property type="project" value="UniProtKB-KW"/>
</dbReference>
<evidence type="ECO:0000256" key="1">
    <source>
        <dbReference type="ARBA" id="ARBA00001947"/>
    </source>
</evidence>
<dbReference type="FunFam" id="2.70.70.10:FF:000006">
    <property type="entry name" value="M23 family peptidase"/>
    <property type="match status" value="1"/>
</dbReference>
<dbReference type="SUPFAM" id="SSF51261">
    <property type="entry name" value="Duplicated hybrid motif"/>
    <property type="match status" value="1"/>
</dbReference>
<accession>A0A934QHB3</accession>
<evidence type="ECO:0000313" key="11">
    <source>
        <dbReference type="Proteomes" id="UP000778970"/>
    </source>
</evidence>
<keyword evidence="6" id="KW-0482">Metalloprotease</keyword>
<feature type="compositionally biased region" description="Polar residues" evidence="7">
    <location>
        <begin position="118"/>
        <end position="131"/>
    </location>
</feature>
<evidence type="ECO:0000259" key="9">
    <source>
        <dbReference type="PROSITE" id="PS51782"/>
    </source>
</evidence>
<protein>
    <recommendedName>
        <fullName evidence="9">LysM domain-containing protein</fullName>
    </recommendedName>
</protein>
<keyword evidence="3" id="KW-0479">Metal-binding</keyword>
<feature type="compositionally biased region" description="Low complexity" evidence="7">
    <location>
        <begin position="98"/>
        <end position="110"/>
    </location>
</feature>
<dbReference type="EMBL" id="NRRE01000020">
    <property type="protein sequence ID" value="MBK1696677.1"/>
    <property type="molecule type" value="Genomic_DNA"/>
</dbReference>
<keyword evidence="8" id="KW-0812">Transmembrane</keyword>
<evidence type="ECO:0000256" key="2">
    <source>
        <dbReference type="ARBA" id="ARBA00022670"/>
    </source>
</evidence>
<dbReference type="PANTHER" id="PTHR21666:SF288">
    <property type="entry name" value="CELL DIVISION PROTEIN YTFB"/>
    <property type="match status" value="1"/>
</dbReference>
<feature type="region of interest" description="Disordered" evidence="7">
    <location>
        <begin position="64"/>
        <end position="131"/>
    </location>
</feature>
<evidence type="ECO:0000256" key="7">
    <source>
        <dbReference type="SAM" id="MobiDB-lite"/>
    </source>
</evidence>
<feature type="transmembrane region" description="Helical" evidence="8">
    <location>
        <begin position="12"/>
        <end position="31"/>
    </location>
</feature>
<dbReference type="Proteomes" id="UP000778970">
    <property type="component" value="Unassembled WGS sequence"/>
</dbReference>
<dbReference type="InterPro" id="IPR011055">
    <property type="entry name" value="Dup_hybrid_motif"/>
</dbReference>
<gene>
    <name evidence="10" type="ORF">CKO21_05410</name>
</gene>
<evidence type="ECO:0000256" key="8">
    <source>
        <dbReference type="SAM" id="Phobius"/>
    </source>
</evidence>
<dbReference type="PROSITE" id="PS51782">
    <property type="entry name" value="LYSM"/>
    <property type="match status" value="1"/>
</dbReference>